<gene>
    <name evidence="1" type="ORF">FC32_GL001619</name>
</gene>
<proteinExistence type="predicted"/>
<dbReference type="EMBL" id="AZFT01000002">
    <property type="protein sequence ID" value="KRL87392.1"/>
    <property type="molecule type" value="Genomic_DNA"/>
</dbReference>
<keyword evidence="2" id="KW-1185">Reference proteome</keyword>
<dbReference type="eggNOG" id="ENOG5030AA5">
    <property type="taxonomic scope" value="Bacteria"/>
</dbReference>
<protein>
    <submittedName>
        <fullName evidence="1">Uncharacterized protein</fullName>
    </submittedName>
</protein>
<sequence length="99" mass="11434">MKKGIIVTKKWYDLLDQDDVSLLYQLADADFKLSKLSNMTGMSYFVLKKRIDKLKTDLLPQTNGDADFKGYLDFLVEQKILPSSIAQVLYEKHLDGMNR</sequence>
<reference evidence="1 2" key="1">
    <citation type="journal article" date="2015" name="Genome Announc.">
        <title>Expanding the biotechnology potential of lactobacilli through comparative genomics of 213 strains and associated genera.</title>
        <authorList>
            <person name="Sun Z."/>
            <person name="Harris H.M."/>
            <person name="McCann A."/>
            <person name="Guo C."/>
            <person name="Argimon S."/>
            <person name="Zhang W."/>
            <person name="Yang X."/>
            <person name="Jeffery I.B."/>
            <person name="Cooney J.C."/>
            <person name="Kagawa T.F."/>
            <person name="Liu W."/>
            <person name="Song Y."/>
            <person name="Salvetti E."/>
            <person name="Wrobel A."/>
            <person name="Rasinkangas P."/>
            <person name="Parkhill J."/>
            <person name="Rea M.C."/>
            <person name="O'Sullivan O."/>
            <person name="Ritari J."/>
            <person name="Douillard F.P."/>
            <person name="Paul Ross R."/>
            <person name="Yang R."/>
            <person name="Briner A.E."/>
            <person name="Felis G.E."/>
            <person name="de Vos W.M."/>
            <person name="Barrangou R."/>
            <person name="Klaenhammer T.R."/>
            <person name="Caufield P.W."/>
            <person name="Cui Y."/>
            <person name="Zhang H."/>
            <person name="O'Toole P.W."/>
        </authorList>
    </citation>
    <scope>NUCLEOTIDE SEQUENCE [LARGE SCALE GENOMIC DNA]</scope>
    <source>
        <strain evidence="1 2">DSM 16634</strain>
    </source>
</reference>
<accession>A0A0R1U219</accession>
<comment type="caution">
    <text evidence="1">The sequence shown here is derived from an EMBL/GenBank/DDBJ whole genome shotgun (WGS) entry which is preliminary data.</text>
</comment>
<dbReference type="PATRIC" id="fig|1423724.4.peg.1683"/>
<dbReference type="AlphaFoldDB" id="A0A0R1U219"/>
<name>A0A0R1U219_9LACO</name>
<evidence type="ECO:0000313" key="2">
    <source>
        <dbReference type="Proteomes" id="UP000051324"/>
    </source>
</evidence>
<dbReference type="Proteomes" id="UP000051324">
    <property type="component" value="Unassembled WGS sequence"/>
</dbReference>
<dbReference type="STRING" id="1423724.FC32_GL001619"/>
<organism evidence="1 2">
    <name type="scientific">Ligilactobacillus apodemi DSM 16634 = JCM 16172</name>
    <dbReference type="NCBI Taxonomy" id="1423724"/>
    <lineage>
        <taxon>Bacteria</taxon>
        <taxon>Bacillati</taxon>
        <taxon>Bacillota</taxon>
        <taxon>Bacilli</taxon>
        <taxon>Lactobacillales</taxon>
        <taxon>Lactobacillaceae</taxon>
        <taxon>Ligilactobacillus</taxon>
    </lineage>
</organism>
<evidence type="ECO:0000313" key="1">
    <source>
        <dbReference type="EMBL" id="KRL87392.1"/>
    </source>
</evidence>